<name>A0ACD3ZEN7_FUSSC</name>
<dbReference type="Proteomes" id="UP000830768">
    <property type="component" value="Chromosome 8"/>
</dbReference>
<gene>
    <name evidence="1" type="ORF">LCI18_009488</name>
</gene>
<dbReference type="EMBL" id="CP090036">
    <property type="protein sequence ID" value="UPK98553.1"/>
    <property type="molecule type" value="Genomic_DNA"/>
</dbReference>
<proteinExistence type="predicted"/>
<keyword evidence="2" id="KW-1185">Reference proteome</keyword>
<sequence>MKSTVGILLASTAALYAHGTSAAVTSAFCPNNGDVCFRWGVPEASASSGSGNIYFQMEAPSSVQWAGLGIGSSMSGAEMFLIYQNGDGNVTLSTRTGTGHVMPQYTRRTAVELLAGSGVVNNKLIANIRCGDCDRLDFEGSNSWIAAWKNGDSLDSTSVSERISEHDEHTNFNVNFAQASISSDSNPFTSSSDGSNSGSDSGSKTGSGSGSGSDSNPGVVTESSGPSKTVLRAHGIIMSIVFLAGYPLGAVLMPIIGNWLVHAGWQFIVFLGMWAGFGLGYVYAHDNGYWWKQTHTKMGTIVVALMGLQPILGFAHHRYFRSHGKRGIISHVHVWFGRILMILGIINGGLGLQLASSSKGYIIAYSVIAGIAALLYTGSIFVGGMRRTARAKSISPQMSQEEQR</sequence>
<evidence type="ECO:0000313" key="1">
    <source>
        <dbReference type="EMBL" id="UPK98553.1"/>
    </source>
</evidence>
<accession>A0ACD3ZEN7</accession>
<reference evidence="1" key="1">
    <citation type="submission" date="2021-11" db="EMBL/GenBank/DDBJ databases">
        <title>Fusarium solani-melongenae Genome sequencing and assembly.</title>
        <authorList>
            <person name="Xie S."/>
            <person name="Huang L."/>
            <person name="Zhang X."/>
        </authorList>
    </citation>
    <scope>NUCLEOTIDE SEQUENCE</scope>
    <source>
        <strain evidence="1">CRI 24-3</strain>
    </source>
</reference>
<protein>
    <submittedName>
        <fullName evidence="1">Uncharacterized protein</fullName>
    </submittedName>
</protein>
<evidence type="ECO:0000313" key="2">
    <source>
        <dbReference type="Proteomes" id="UP000830768"/>
    </source>
</evidence>
<organism evidence="1 2">
    <name type="scientific">Fusarium solani subsp. cucurbitae</name>
    <name type="common">Neocosmosporum cucurbitae</name>
    <dbReference type="NCBI Taxonomy" id="2747967"/>
    <lineage>
        <taxon>Eukaryota</taxon>
        <taxon>Fungi</taxon>
        <taxon>Dikarya</taxon>
        <taxon>Ascomycota</taxon>
        <taxon>Pezizomycotina</taxon>
        <taxon>Sordariomycetes</taxon>
        <taxon>Hypocreomycetidae</taxon>
        <taxon>Hypocreales</taxon>
        <taxon>Nectriaceae</taxon>
        <taxon>Fusarium</taxon>
        <taxon>Fusarium solani species complex</taxon>
    </lineage>
</organism>